<feature type="compositionally biased region" description="Low complexity" evidence="1">
    <location>
        <begin position="142"/>
        <end position="152"/>
    </location>
</feature>
<dbReference type="Proteomes" id="UP000807371">
    <property type="component" value="Unassembled WGS sequence"/>
</dbReference>
<keyword evidence="2" id="KW-0472">Membrane</keyword>
<evidence type="ECO:0000256" key="2">
    <source>
        <dbReference type="SAM" id="Phobius"/>
    </source>
</evidence>
<feature type="region of interest" description="Disordered" evidence="1">
    <location>
        <begin position="466"/>
        <end position="489"/>
    </location>
</feature>
<dbReference type="GO" id="GO:0004180">
    <property type="term" value="F:carboxypeptidase activity"/>
    <property type="evidence" value="ECO:0007669"/>
    <property type="project" value="UniProtKB-KW"/>
</dbReference>
<comment type="caution">
    <text evidence="4">The sequence shown here is derived from an EMBL/GenBank/DDBJ whole genome shotgun (WGS) entry which is preliminary data.</text>
</comment>
<sequence>MAVPRRNEVIASSRCTQKYPVGSPASSKASPLPSCQRFLTKVIQMNQLHTPKASRNQATGRLVTTGRERAGVPGAPLRVWSMVSSMRTGRTMRPAGSRSAGAPAVHRASDGTFIPVSKPSPSVASAAALTVAVSLLLGAAPAHAAGPSGAPRAEPEPPVKMSTVGGERLGRPGTQVAPRPGAPALPKGLSGRSWLVADATTGEVLAAHNAHWRLAPASTLKMLFADTLLPRFPKDRVHTVRPSDLAGIGEGSSLVGIKEHLSYSVHDLWLGVFLKSGNDAVHVLSAMNGGKERTVRDMQAHARELNALDTQVVSPDGYDEKGQVSSAYDLTLFARAGLRRADFREYCSTAVARFPGLVKKPGKGAKRGKRPEREYFAIQNTNRLLTGAGVPAYRGIGGVKNGSTTNAGNTFTGVAKRGNRELLVTVMNPAKKEAYQVYKETALLFDWGFAAAGSVDPVGTLVAPGAAGAKDAKNPQPAGGRNTGPRHTVGTTATAARADSGPDSGDGVWTAAGVTAGALVVVGAGVYAVRRRHPLPAAVRRRDTDGG</sequence>
<accession>A0ABS0NMU3</accession>
<dbReference type="Gene3D" id="3.40.710.10">
    <property type="entry name" value="DD-peptidase/beta-lactamase superfamily"/>
    <property type="match status" value="1"/>
</dbReference>
<dbReference type="InterPro" id="IPR001967">
    <property type="entry name" value="Peptidase_S11_N"/>
</dbReference>
<dbReference type="PANTHER" id="PTHR21581:SF33">
    <property type="entry name" value="D-ALANYL-D-ALANINE CARBOXYPEPTIDASE DACB"/>
    <property type="match status" value="1"/>
</dbReference>
<keyword evidence="2" id="KW-1133">Transmembrane helix</keyword>
<dbReference type="Pfam" id="PF00768">
    <property type="entry name" value="Peptidase_S11"/>
    <property type="match status" value="1"/>
</dbReference>
<proteinExistence type="predicted"/>
<reference evidence="4 5" key="1">
    <citation type="submission" date="2020-09" db="EMBL/GenBank/DDBJ databases">
        <title>Biosynthesis of the nuclear factor of activated T cells inhibitor NFAT-133 and its congeners in Streptomyces pactum.</title>
        <authorList>
            <person name="Zhou W."/>
            <person name="Posri P."/>
            <person name="Abugrain M.E."/>
            <person name="Weisberg A.J."/>
            <person name="Chang J.H."/>
            <person name="Mahmud T."/>
        </authorList>
    </citation>
    <scope>NUCLEOTIDE SEQUENCE [LARGE SCALE GENOMIC DNA]</scope>
    <source>
        <strain evidence="4 5">ATCC 27456</strain>
    </source>
</reference>
<keyword evidence="4" id="KW-0645">Protease</keyword>
<gene>
    <name evidence="4" type="ORF">IHE55_17765</name>
</gene>
<keyword evidence="2" id="KW-0812">Transmembrane</keyword>
<feature type="region of interest" description="Disordered" evidence="1">
    <location>
        <begin position="142"/>
        <end position="188"/>
    </location>
</feature>
<keyword evidence="4" id="KW-0378">Hydrolase</keyword>
<evidence type="ECO:0000313" key="4">
    <source>
        <dbReference type="EMBL" id="MBH5336519.1"/>
    </source>
</evidence>
<feature type="domain" description="Peptidase S11 D-alanyl-D-alanine carboxypeptidase A N-terminal" evidence="3">
    <location>
        <begin position="189"/>
        <end position="428"/>
    </location>
</feature>
<evidence type="ECO:0000313" key="5">
    <source>
        <dbReference type="Proteomes" id="UP000807371"/>
    </source>
</evidence>
<organism evidence="4 5">
    <name type="scientific">Streptomyces pactum</name>
    <dbReference type="NCBI Taxonomy" id="68249"/>
    <lineage>
        <taxon>Bacteria</taxon>
        <taxon>Bacillati</taxon>
        <taxon>Actinomycetota</taxon>
        <taxon>Actinomycetes</taxon>
        <taxon>Kitasatosporales</taxon>
        <taxon>Streptomycetaceae</taxon>
        <taxon>Streptomyces</taxon>
    </lineage>
</organism>
<name>A0ABS0NMU3_9ACTN</name>
<keyword evidence="5" id="KW-1185">Reference proteome</keyword>
<dbReference type="EMBL" id="JACYXC010000001">
    <property type="protein sequence ID" value="MBH5336519.1"/>
    <property type="molecule type" value="Genomic_DNA"/>
</dbReference>
<evidence type="ECO:0000256" key="1">
    <source>
        <dbReference type="SAM" id="MobiDB-lite"/>
    </source>
</evidence>
<dbReference type="InterPro" id="IPR012338">
    <property type="entry name" value="Beta-lactam/transpept-like"/>
</dbReference>
<dbReference type="PANTHER" id="PTHR21581">
    <property type="entry name" value="D-ALANYL-D-ALANINE CARBOXYPEPTIDASE"/>
    <property type="match status" value="1"/>
</dbReference>
<keyword evidence="4" id="KW-0121">Carboxypeptidase</keyword>
<protein>
    <submittedName>
        <fullName evidence="4">D-alanyl-D-alanine carboxypeptidase</fullName>
    </submittedName>
</protein>
<dbReference type="SUPFAM" id="SSF56601">
    <property type="entry name" value="beta-lactamase/transpeptidase-like"/>
    <property type="match status" value="1"/>
</dbReference>
<feature type="transmembrane region" description="Helical" evidence="2">
    <location>
        <begin position="507"/>
        <end position="529"/>
    </location>
</feature>
<evidence type="ECO:0000259" key="3">
    <source>
        <dbReference type="Pfam" id="PF00768"/>
    </source>
</evidence>